<evidence type="ECO:0000313" key="2">
    <source>
        <dbReference type="EMBL" id="KKN79450.1"/>
    </source>
</evidence>
<dbReference type="EMBL" id="LAZR01000247">
    <property type="protein sequence ID" value="KKN79450.1"/>
    <property type="molecule type" value="Genomic_DNA"/>
</dbReference>
<name>A0A0F9TDW6_9ZZZZ</name>
<evidence type="ECO:0000256" key="1">
    <source>
        <dbReference type="SAM" id="MobiDB-lite"/>
    </source>
</evidence>
<accession>A0A0F9TDW6</accession>
<comment type="caution">
    <text evidence="2">The sequence shown here is derived from an EMBL/GenBank/DDBJ whole genome shotgun (WGS) entry which is preliminary data.</text>
</comment>
<proteinExistence type="predicted"/>
<reference evidence="2" key="1">
    <citation type="journal article" date="2015" name="Nature">
        <title>Complex archaea that bridge the gap between prokaryotes and eukaryotes.</title>
        <authorList>
            <person name="Spang A."/>
            <person name="Saw J.H."/>
            <person name="Jorgensen S.L."/>
            <person name="Zaremba-Niedzwiedzka K."/>
            <person name="Martijn J."/>
            <person name="Lind A.E."/>
            <person name="van Eijk R."/>
            <person name="Schleper C."/>
            <person name="Guy L."/>
            <person name="Ettema T.J."/>
        </authorList>
    </citation>
    <scope>NUCLEOTIDE SEQUENCE</scope>
</reference>
<organism evidence="2">
    <name type="scientific">marine sediment metagenome</name>
    <dbReference type="NCBI Taxonomy" id="412755"/>
    <lineage>
        <taxon>unclassified sequences</taxon>
        <taxon>metagenomes</taxon>
        <taxon>ecological metagenomes</taxon>
    </lineage>
</organism>
<protein>
    <submittedName>
        <fullName evidence="2">Uncharacterized protein</fullName>
    </submittedName>
</protein>
<sequence>MAFTLVWLPESGEQYRALKVAAERAKASRATSGKKKSSRQEGLFKQVGKTLSFLSSNPKHPGLQTHEYKSLPNPYNPKKKVFEACAQQKTPSAWRVFWCYGPEKDQITIVNIRKHPD</sequence>
<feature type="region of interest" description="Disordered" evidence="1">
    <location>
        <begin position="52"/>
        <end position="71"/>
    </location>
</feature>
<gene>
    <name evidence="2" type="ORF">LCGC14_0340120</name>
</gene>
<dbReference type="AlphaFoldDB" id="A0A0F9TDW6"/>